<keyword evidence="10" id="KW-1185">Reference proteome</keyword>
<keyword evidence="1" id="KW-1003">Cell membrane</keyword>
<accession>A0A1M6D7T8</accession>
<protein>
    <submittedName>
        <fullName evidence="9">Accessory gene regulator B</fullName>
    </submittedName>
</protein>
<dbReference type="GO" id="GO:0016020">
    <property type="term" value="C:membrane"/>
    <property type="evidence" value="ECO:0007669"/>
    <property type="project" value="InterPro"/>
</dbReference>
<feature type="transmembrane region" description="Helical" evidence="8">
    <location>
        <begin position="79"/>
        <end position="98"/>
    </location>
</feature>
<dbReference type="AlphaFoldDB" id="A0A1M6D7T8"/>
<evidence type="ECO:0000256" key="7">
    <source>
        <dbReference type="ARBA" id="ARBA00023136"/>
    </source>
</evidence>
<keyword evidence="3" id="KW-0645">Protease</keyword>
<reference evidence="9 10" key="1">
    <citation type="submission" date="2016-11" db="EMBL/GenBank/DDBJ databases">
        <authorList>
            <person name="Jaros S."/>
            <person name="Januszkiewicz K."/>
            <person name="Wedrychowicz H."/>
        </authorList>
    </citation>
    <scope>NUCLEOTIDE SEQUENCE [LARGE SCALE GENOMIC DNA]</scope>
    <source>
        <strain evidence="9 10">DSM 19022</strain>
    </source>
</reference>
<dbReference type="GO" id="GO:0006508">
    <property type="term" value="P:proteolysis"/>
    <property type="evidence" value="ECO:0007669"/>
    <property type="project" value="UniProtKB-KW"/>
</dbReference>
<evidence type="ECO:0000256" key="2">
    <source>
        <dbReference type="ARBA" id="ARBA00022654"/>
    </source>
</evidence>
<feature type="transmembrane region" description="Helical" evidence="8">
    <location>
        <begin position="143"/>
        <end position="159"/>
    </location>
</feature>
<dbReference type="RefSeq" id="WP_073025185.1">
    <property type="nucleotide sequence ID" value="NZ_FQZS01000006.1"/>
</dbReference>
<keyword evidence="5" id="KW-0378">Hydrolase</keyword>
<feature type="transmembrane region" description="Helical" evidence="8">
    <location>
        <begin position="165"/>
        <end position="182"/>
    </location>
</feature>
<dbReference type="GO" id="GO:0009372">
    <property type="term" value="P:quorum sensing"/>
    <property type="evidence" value="ECO:0007669"/>
    <property type="project" value="UniProtKB-KW"/>
</dbReference>
<keyword evidence="4 8" id="KW-0812">Transmembrane</keyword>
<dbReference type="STRING" id="1122184.SAMN02745176_01057"/>
<dbReference type="SMART" id="SM00793">
    <property type="entry name" value="AgrB"/>
    <property type="match status" value="1"/>
</dbReference>
<name>A0A1M6D7T8_9FIRM</name>
<dbReference type="EMBL" id="FQZS01000006">
    <property type="protein sequence ID" value="SHI69253.1"/>
    <property type="molecule type" value="Genomic_DNA"/>
</dbReference>
<dbReference type="InterPro" id="IPR006741">
    <property type="entry name" value="AgrB"/>
</dbReference>
<dbReference type="Proteomes" id="UP000184442">
    <property type="component" value="Unassembled WGS sequence"/>
</dbReference>
<proteinExistence type="predicted"/>
<evidence type="ECO:0000256" key="8">
    <source>
        <dbReference type="SAM" id="Phobius"/>
    </source>
</evidence>
<evidence type="ECO:0000256" key="1">
    <source>
        <dbReference type="ARBA" id="ARBA00022475"/>
    </source>
</evidence>
<keyword evidence="7 8" id="KW-0472">Membrane</keyword>
<keyword evidence="2" id="KW-0673">Quorum sensing</keyword>
<dbReference type="Pfam" id="PF04647">
    <property type="entry name" value="AgrB"/>
    <property type="match status" value="1"/>
</dbReference>
<evidence type="ECO:0000313" key="9">
    <source>
        <dbReference type="EMBL" id="SHI69253.1"/>
    </source>
</evidence>
<evidence type="ECO:0000256" key="6">
    <source>
        <dbReference type="ARBA" id="ARBA00022989"/>
    </source>
</evidence>
<evidence type="ECO:0000256" key="3">
    <source>
        <dbReference type="ARBA" id="ARBA00022670"/>
    </source>
</evidence>
<evidence type="ECO:0000313" key="10">
    <source>
        <dbReference type="Proteomes" id="UP000184442"/>
    </source>
</evidence>
<gene>
    <name evidence="9" type="ORF">SAMN02745176_01057</name>
</gene>
<sequence>MSNIANWLTMHIKNNVPNLTDLQLIKIKFGFECLLSEASKTIIYILLFASLSLTKEFLTAFLFFSIIRVFAGGHHEETYWRCFLSSLLFLGSSIFLGISIIIPVYVKIAIIIFSIIIAYIFSPVDHPNKPVINQQRRKKLKHLSIFVVILLGIIGIKMSEIYSNIALFTILAESISLILGYIKKKYVYN</sequence>
<evidence type="ECO:0000256" key="5">
    <source>
        <dbReference type="ARBA" id="ARBA00022801"/>
    </source>
</evidence>
<evidence type="ECO:0000256" key="4">
    <source>
        <dbReference type="ARBA" id="ARBA00022692"/>
    </source>
</evidence>
<keyword evidence="6 8" id="KW-1133">Transmembrane helix</keyword>
<feature type="transmembrane region" description="Helical" evidence="8">
    <location>
        <begin position="42"/>
        <end position="67"/>
    </location>
</feature>
<dbReference type="GO" id="GO:0008233">
    <property type="term" value="F:peptidase activity"/>
    <property type="evidence" value="ECO:0007669"/>
    <property type="project" value="UniProtKB-KW"/>
</dbReference>
<organism evidence="9 10">
    <name type="scientific">Lutispora thermophila DSM 19022</name>
    <dbReference type="NCBI Taxonomy" id="1122184"/>
    <lineage>
        <taxon>Bacteria</taxon>
        <taxon>Bacillati</taxon>
        <taxon>Bacillota</taxon>
        <taxon>Clostridia</taxon>
        <taxon>Lutisporales</taxon>
        <taxon>Lutisporaceae</taxon>
        <taxon>Lutispora</taxon>
    </lineage>
</organism>